<evidence type="ECO:0000313" key="3">
    <source>
        <dbReference type="Proteomes" id="UP001056535"/>
    </source>
</evidence>
<sequence length="390" mass="40855">MTAATARKLALWALLVLVIAIGAAALNGMRTANQLPFDPDNPEDNGMQALARVLEQEGVEVTVARGLPALLRAPLTPDTTVLVAGTALLGPDAGAQVMEYAASAGRLVVLTPESNTEEALGLPVEGGTRAQTGAATPACEATLLHWREGDEISAGNRLVEVTGDAGSAQPCFPPTPGFNAGGARAGFLIELPASSSSAHPDTVVAGIASSLTNQHITDDANAAAGLRLLGAHEQLVWYVPSIADAGDTPPQSLIDVLPDAFLPSVMVLVLALGATMIWRGRRLGPVVTEPLPAVIRSVETTQSRSRMYHRAADRDRSLASLQLAARRRLASRVGLSQHAPPEQLVRALAEATGRHTDELHRMLVDASAPDDETLVRIAREVRSLEEGMIG</sequence>
<proteinExistence type="predicted"/>
<organism evidence="2 3">
    <name type="scientific">Ornithinimicrobium cryptoxanthini</name>
    <dbReference type="NCBI Taxonomy" id="2934161"/>
    <lineage>
        <taxon>Bacteria</taxon>
        <taxon>Bacillati</taxon>
        <taxon>Actinomycetota</taxon>
        <taxon>Actinomycetes</taxon>
        <taxon>Micrococcales</taxon>
        <taxon>Ornithinimicrobiaceae</taxon>
        <taxon>Ornithinimicrobium</taxon>
    </lineage>
</organism>
<evidence type="ECO:0000313" key="2">
    <source>
        <dbReference type="EMBL" id="USQ77229.1"/>
    </source>
</evidence>
<dbReference type="EMBL" id="CP099490">
    <property type="protein sequence ID" value="USQ77229.1"/>
    <property type="molecule type" value="Genomic_DNA"/>
</dbReference>
<name>A0ABY4YKH1_9MICO</name>
<protein>
    <submittedName>
        <fullName evidence="2">DUF4350 domain-containing protein</fullName>
    </submittedName>
</protein>
<dbReference type="RefSeq" id="WP_252622139.1">
    <property type="nucleotide sequence ID" value="NZ_CP099490.1"/>
</dbReference>
<evidence type="ECO:0000259" key="1">
    <source>
        <dbReference type="Pfam" id="PF14258"/>
    </source>
</evidence>
<accession>A0ABY4YKH1</accession>
<gene>
    <name evidence="2" type="ORF">NF557_04760</name>
</gene>
<keyword evidence="3" id="KW-1185">Reference proteome</keyword>
<dbReference type="Proteomes" id="UP001056535">
    <property type="component" value="Chromosome"/>
</dbReference>
<dbReference type="InterPro" id="IPR025646">
    <property type="entry name" value="DUF4350"/>
</dbReference>
<dbReference type="Pfam" id="PF14258">
    <property type="entry name" value="DUF4350"/>
    <property type="match status" value="1"/>
</dbReference>
<reference evidence="2" key="1">
    <citation type="submission" date="2022-06" db="EMBL/GenBank/DDBJ databases">
        <title>Ornithinimicrobium JY.X270.</title>
        <authorList>
            <person name="Huang Y."/>
        </authorList>
    </citation>
    <scope>NUCLEOTIDE SEQUENCE</scope>
    <source>
        <strain evidence="2">JY.X270</strain>
    </source>
</reference>
<feature type="domain" description="DUF4350" evidence="1">
    <location>
        <begin position="39"/>
        <end position="229"/>
    </location>
</feature>